<gene>
    <name evidence="2" type="ORF">ERS852407_02468</name>
</gene>
<reference evidence="2 3" key="1">
    <citation type="submission" date="2015-09" db="EMBL/GenBank/DDBJ databases">
        <authorList>
            <consortium name="Pathogen Informatics"/>
        </authorList>
    </citation>
    <scope>NUCLEOTIDE SEQUENCE [LARGE SCALE GENOMIC DNA]</scope>
    <source>
        <strain evidence="2 3">2789STDY5608850</strain>
    </source>
</reference>
<evidence type="ECO:0000313" key="2">
    <source>
        <dbReference type="EMBL" id="CUO32154.1"/>
    </source>
</evidence>
<proteinExistence type="predicted"/>
<evidence type="ECO:0000313" key="3">
    <source>
        <dbReference type="Proteomes" id="UP000095651"/>
    </source>
</evidence>
<dbReference type="EMBL" id="CYZE01000005">
    <property type="protein sequence ID" value="CUO32154.1"/>
    <property type="molecule type" value="Genomic_DNA"/>
</dbReference>
<dbReference type="InterPro" id="IPR002545">
    <property type="entry name" value="CheW-lke_dom"/>
</dbReference>
<evidence type="ECO:0000259" key="1">
    <source>
        <dbReference type="Pfam" id="PF01584"/>
    </source>
</evidence>
<dbReference type="Proteomes" id="UP000095651">
    <property type="component" value="Unassembled WGS sequence"/>
</dbReference>
<dbReference type="GO" id="GO:0006935">
    <property type="term" value="P:chemotaxis"/>
    <property type="evidence" value="ECO:0007669"/>
    <property type="project" value="InterPro"/>
</dbReference>
<dbReference type="SUPFAM" id="SSF50341">
    <property type="entry name" value="CheW-like"/>
    <property type="match status" value="1"/>
</dbReference>
<dbReference type="InterPro" id="IPR036061">
    <property type="entry name" value="CheW-like_dom_sf"/>
</dbReference>
<feature type="domain" description="CheW-like" evidence="1">
    <location>
        <begin position="55"/>
        <end position="129"/>
    </location>
</feature>
<name>A0A174E382_9FIRM</name>
<protein>
    <submittedName>
        <fullName evidence="2">CheW-like domain</fullName>
    </submittedName>
</protein>
<dbReference type="Pfam" id="PF01584">
    <property type="entry name" value="CheW"/>
    <property type="match status" value="1"/>
</dbReference>
<organism evidence="2 3">
    <name type="scientific">Hungatella hathewayi</name>
    <dbReference type="NCBI Taxonomy" id="154046"/>
    <lineage>
        <taxon>Bacteria</taxon>
        <taxon>Bacillati</taxon>
        <taxon>Bacillota</taxon>
        <taxon>Clostridia</taxon>
        <taxon>Lachnospirales</taxon>
        <taxon>Lachnospiraceae</taxon>
        <taxon>Hungatella</taxon>
    </lineage>
</organism>
<dbReference type="AlphaFoldDB" id="A0A174E382"/>
<sequence>MMETFLCFESEGAFFLIPLKLVRHIVQGNAGQEKTITFNGCEAEVYSVGASWGDNREREYAVLLEVEDSLPALLADRVAGVFEVPDDRIFELPEDVTGEKNDFLTQAVYLDSSGCWAFVMDIERFLNKERN</sequence>
<accession>A0A174E382</accession>
<dbReference type="RefSeq" id="WP_055655433.1">
    <property type="nucleotide sequence ID" value="NZ_CABIXC010000005.1"/>
</dbReference>
<dbReference type="GO" id="GO:0007165">
    <property type="term" value="P:signal transduction"/>
    <property type="evidence" value="ECO:0007669"/>
    <property type="project" value="InterPro"/>
</dbReference>